<dbReference type="Proteomes" id="UP001428290">
    <property type="component" value="Unassembled WGS sequence"/>
</dbReference>
<dbReference type="Pfam" id="PF09115">
    <property type="entry name" value="DNApol3-delta_C"/>
    <property type="match status" value="1"/>
</dbReference>
<dbReference type="Pfam" id="PF13177">
    <property type="entry name" value="DNA_pol3_delta2"/>
    <property type="match status" value="1"/>
</dbReference>
<evidence type="ECO:0000256" key="5">
    <source>
        <dbReference type="ARBA" id="ARBA00022705"/>
    </source>
</evidence>
<dbReference type="EC" id="2.7.7.7" evidence="1"/>
<gene>
    <name evidence="9" type="ORF">Hgul01_01650</name>
</gene>
<dbReference type="Gene3D" id="3.40.50.300">
    <property type="entry name" value="P-loop containing nucleotide triphosphate hydrolases"/>
    <property type="match status" value="1"/>
</dbReference>
<keyword evidence="5" id="KW-0235">DNA replication</keyword>
<keyword evidence="6" id="KW-0239">DNA-directed DNA polymerase</keyword>
<dbReference type="InterPro" id="IPR050238">
    <property type="entry name" value="DNA_Rep/Repair_Clamp_Loader"/>
</dbReference>
<dbReference type="InterPro" id="IPR027417">
    <property type="entry name" value="P-loop_NTPase"/>
</dbReference>
<comment type="catalytic activity">
    <reaction evidence="7">
        <text>DNA(n) + a 2'-deoxyribonucleoside 5'-triphosphate = DNA(n+1) + diphosphate</text>
        <dbReference type="Rhea" id="RHEA:22508"/>
        <dbReference type="Rhea" id="RHEA-COMP:17339"/>
        <dbReference type="Rhea" id="RHEA-COMP:17340"/>
        <dbReference type="ChEBI" id="CHEBI:33019"/>
        <dbReference type="ChEBI" id="CHEBI:61560"/>
        <dbReference type="ChEBI" id="CHEBI:173112"/>
        <dbReference type="EC" id="2.7.7.7"/>
    </reaction>
</comment>
<evidence type="ECO:0000256" key="6">
    <source>
        <dbReference type="ARBA" id="ARBA00022932"/>
    </source>
</evidence>
<dbReference type="PANTHER" id="PTHR11669:SF8">
    <property type="entry name" value="DNA POLYMERASE III SUBUNIT DELTA"/>
    <property type="match status" value="1"/>
</dbReference>
<evidence type="ECO:0000256" key="7">
    <source>
        <dbReference type="ARBA" id="ARBA00049244"/>
    </source>
</evidence>
<dbReference type="EMBL" id="BAABRU010000005">
    <property type="protein sequence ID" value="GAA5527857.1"/>
    <property type="molecule type" value="Genomic_DNA"/>
</dbReference>
<dbReference type="InterPro" id="IPR004622">
    <property type="entry name" value="DNA_pol_HolB"/>
</dbReference>
<evidence type="ECO:0000256" key="1">
    <source>
        <dbReference type="ARBA" id="ARBA00012417"/>
    </source>
</evidence>
<evidence type="ECO:0000259" key="8">
    <source>
        <dbReference type="Pfam" id="PF09115"/>
    </source>
</evidence>
<evidence type="ECO:0000256" key="2">
    <source>
        <dbReference type="ARBA" id="ARBA00014363"/>
    </source>
</evidence>
<protein>
    <recommendedName>
        <fullName evidence="2">DNA polymerase III subunit delta'</fullName>
        <ecNumber evidence="1">2.7.7.7</ecNumber>
    </recommendedName>
</protein>
<proteinExistence type="predicted"/>
<keyword evidence="3" id="KW-0808">Transferase</keyword>
<dbReference type="NCBIfam" id="TIGR00678">
    <property type="entry name" value="holB"/>
    <property type="match status" value="1"/>
</dbReference>
<evidence type="ECO:0000256" key="4">
    <source>
        <dbReference type="ARBA" id="ARBA00022695"/>
    </source>
</evidence>
<accession>A0ABP9WXC8</accession>
<evidence type="ECO:0000256" key="3">
    <source>
        <dbReference type="ARBA" id="ARBA00022679"/>
    </source>
</evidence>
<comment type="caution">
    <text evidence="9">The sequence shown here is derived from an EMBL/GenBank/DDBJ whole genome shotgun (WGS) entry which is preliminary data.</text>
</comment>
<dbReference type="InterPro" id="IPR015199">
    <property type="entry name" value="DNA_pol_III_delta_C"/>
</dbReference>
<name>A0ABP9WXC8_9CHLR</name>
<feature type="domain" description="DNA polymerase III delta subunit C-terminal" evidence="8">
    <location>
        <begin position="220"/>
        <end position="336"/>
    </location>
</feature>
<evidence type="ECO:0000313" key="10">
    <source>
        <dbReference type="Proteomes" id="UP001428290"/>
    </source>
</evidence>
<reference evidence="9 10" key="1">
    <citation type="submission" date="2024-02" db="EMBL/GenBank/DDBJ databases">
        <title>Herpetosiphon gulosus NBRC 112829.</title>
        <authorList>
            <person name="Ichikawa N."/>
            <person name="Katano-Makiyama Y."/>
            <person name="Hidaka K."/>
        </authorList>
    </citation>
    <scope>NUCLEOTIDE SEQUENCE [LARGE SCALE GENOMIC DNA]</scope>
    <source>
        <strain evidence="9 10">NBRC 112829</strain>
    </source>
</reference>
<dbReference type="SUPFAM" id="SSF52540">
    <property type="entry name" value="P-loop containing nucleoside triphosphate hydrolases"/>
    <property type="match status" value="1"/>
</dbReference>
<evidence type="ECO:0000313" key="9">
    <source>
        <dbReference type="EMBL" id="GAA5527857.1"/>
    </source>
</evidence>
<keyword evidence="10" id="KW-1185">Reference proteome</keyword>
<keyword evidence="4" id="KW-0548">Nucleotidyltransferase</keyword>
<dbReference type="PANTHER" id="PTHR11669">
    <property type="entry name" value="REPLICATION FACTOR C / DNA POLYMERASE III GAMMA-TAU SUBUNIT"/>
    <property type="match status" value="1"/>
</dbReference>
<sequence length="340" mass="37526">MGAWNIIGNEWAVELLRLAIARNSASHAYLLTGLPNIGKSTLALHMAQALNCEANNSDVCGNCRACKRIAKGNFPDVRIVGLAEQAAQQKASESIKTRLGIDTVREWQADIALRPYEGRRRVFIMHDAETMTEQAANALLKTLEEPPPFATLILVANSAGDLLPTITSRCHVLKLRPVPRQQVTQALIERWQIAPDDAAIVAAWSAGRIGWAATVAQSPDLLQARAEQLESLIELPSKPLLERFKWAESWSKANRERDELFAMLELWQVWWRDVLLTAAGTQQGLINIDRIEDLQALARLPLAAIHKTLKGINDAVTQIRENVSPQLALEGVLLNLAGAK</sequence>
<organism evidence="9 10">
    <name type="scientific">Herpetosiphon gulosus</name>
    <dbReference type="NCBI Taxonomy" id="1973496"/>
    <lineage>
        <taxon>Bacteria</taxon>
        <taxon>Bacillati</taxon>
        <taxon>Chloroflexota</taxon>
        <taxon>Chloroflexia</taxon>
        <taxon>Herpetosiphonales</taxon>
        <taxon>Herpetosiphonaceae</taxon>
        <taxon>Herpetosiphon</taxon>
    </lineage>
</organism>